<sequence length="281" mass="29597">MSLLAQAPTGGGRIRAVGDWFLVPRPQSGSGFRLFCFPHAGGDATAYIPLATALDPVAEVWALRMPARGGRRRHPMPAQFRRLVDDVVEALTPHLGVPFGFYGQSFGALLAYEVAQALPVRCRPRLLVTASAQPPSAWEGGAPAELLAEDLLRLAGMGHLIGTDAELRRLALETIRTDLAVRATYRYRPAAPLSTALHAVVGRDDPMLDAPAIAGWEDHVRGPFGLTVVPGGHLLAGVDAPGPAGLLSSLITGRSEAGGPPARPLTPATAEEDPCSPLRSI</sequence>
<dbReference type="EMBL" id="FODD01000012">
    <property type="protein sequence ID" value="SEN89943.1"/>
    <property type="molecule type" value="Genomic_DNA"/>
</dbReference>
<dbReference type="GO" id="GO:0008610">
    <property type="term" value="P:lipid biosynthetic process"/>
    <property type="evidence" value="ECO:0007669"/>
    <property type="project" value="TreeGrafter"/>
</dbReference>
<dbReference type="PANTHER" id="PTHR11487">
    <property type="entry name" value="THIOESTERASE"/>
    <property type="match status" value="1"/>
</dbReference>
<evidence type="ECO:0000256" key="2">
    <source>
        <dbReference type="SAM" id="MobiDB-lite"/>
    </source>
</evidence>
<dbReference type="Pfam" id="PF00975">
    <property type="entry name" value="Thioesterase"/>
    <property type="match status" value="1"/>
</dbReference>
<dbReference type="InterPro" id="IPR029058">
    <property type="entry name" value="AB_hydrolase_fold"/>
</dbReference>
<dbReference type="Gene3D" id="3.40.50.1820">
    <property type="entry name" value="alpha/beta hydrolase"/>
    <property type="match status" value="1"/>
</dbReference>
<dbReference type="InterPro" id="IPR001031">
    <property type="entry name" value="Thioesterase"/>
</dbReference>
<dbReference type="STRING" id="310780.SAMN05216267_101293"/>
<protein>
    <submittedName>
        <fullName evidence="4">Surfactin synthase thioesterase subunit</fullName>
    </submittedName>
</protein>
<comment type="similarity">
    <text evidence="1">Belongs to the thioesterase family.</text>
</comment>
<dbReference type="Proteomes" id="UP000181951">
    <property type="component" value="Unassembled WGS sequence"/>
</dbReference>
<keyword evidence="5" id="KW-1185">Reference proteome</keyword>
<gene>
    <name evidence="4" type="ORF">SAMN05216267_101293</name>
</gene>
<feature type="region of interest" description="Disordered" evidence="2">
    <location>
        <begin position="252"/>
        <end position="281"/>
    </location>
</feature>
<dbReference type="RefSeq" id="WP_069464737.1">
    <property type="nucleotide sequence ID" value="NZ_FODD01000012.1"/>
</dbReference>
<evidence type="ECO:0000313" key="5">
    <source>
        <dbReference type="Proteomes" id="UP000181951"/>
    </source>
</evidence>
<dbReference type="PANTHER" id="PTHR11487:SF0">
    <property type="entry name" value="S-ACYL FATTY ACID SYNTHASE THIOESTERASE, MEDIUM CHAIN"/>
    <property type="match status" value="1"/>
</dbReference>
<name>A0A1H8KAG7_9ACTN</name>
<organism evidence="4 5">
    <name type="scientific">Actinacidiphila rubida</name>
    <dbReference type="NCBI Taxonomy" id="310780"/>
    <lineage>
        <taxon>Bacteria</taxon>
        <taxon>Bacillati</taxon>
        <taxon>Actinomycetota</taxon>
        <taxon>Actinomycetes</taxon>
        <taxon>Kitasatosporales</taxon>
        <taxon>Streptomycetaceae</taxon>
        <taxon>Actinacidiphila</taxon>
    </lineage>
</organism>
<evidence type="ECO:0000313" key="4">
    <source>
        <dbReference type="EMBL" id="SEN89943.1"/>
    </source>
</evidence>
<proteinExistence type="inferred from homology"/>
<dbReference type="AlphaFoldDB" id="A0A1H8KAG7"/>
<feature type="domain" description="Thioesterase" evidence="3">
    <location>
        <begin position="33"/>
        <end position="234"/>
    </location>
</feature>
<reference evidence="4 5" key="1">
    <citation type="submission" date="2016-10" db="EMBL/GenBank/DDBJ databases">
        <authorList>
            <person name="de Groot N.N."/>
        </authorList>
    </citation>
    <scope>NUCLEOTIDE SEQUENCE [LARGE SCALE GENOMIC DNA]</scope>
    <source>
        <strain evidence="4 5">CGMCC 4.2026</strain>
    </source>
</reference>
<dbReference type="InterPro" id="IPR012223">
    <property type="entry name" value="TEII"/>
</dbReference>
<accession>A0A1H8KAG7</accession>
<evidence type="ECO:0000259" key="3">
    <source>
        <dbReference type="Pfam" id="PF00975"/>
    </source>
</evidence>
<evidence type="ECO:0000256" key="1">
    <source>
        <dbReference type="ARBA" id="ARBA00007169"/>
    </source>
</evidence>
<dbReference type="SUPFAM" id="SSF53474">
    <property type="entry name" value="alpha/beta-Hydrolases"/>
    <property type="match status" value="1"/>
</dbReference>